<dbReference type="SUPFAM" id="SSF53955">
    <property type="entry name" value="Lysozyme-like"/>
    <property type="match status" value="1"/>
</dbReference>
<accession>A0A6M1T1F8</accession>
<dbReference type="InterPro" id="IPR018392">
    <property type="entry name" value="LysM"/>
</dbReference>
<gene>
    <name evidence="4" type="ORF">G3569_13285</name>
</gene>
<feature type="region of interest" description="Disordered" evidence="2">
    <location>
        <begin position="498"/>
        <end position="525"/>
    </location>
</feature>
<comment type="caution">
    <text evidence="4">The sequence shown here is derived from an EMBL/GenBank/DDBJ whole genome shotgun (WGS) entry which is preliminary data.</text>
</comment>
<name>A0A6M1T1F8_9BACT</name>
<dbReference type="InterPro" id="IPR000189">
    <property type="entry name" value="Transglyc_AS"/>
</dbReference>
<evidence type="ECO:0000256" key="1">
    <source>
        <dbReference type="ARBA" id="ARBA00007734"/>
    </source>
</evidence>
<dbReference type="PANTHER" id="PTHR33734:SF22">
    <property type="entry name" value="MEMBRANE-BOUND LYTIC MUREIN TRANSGLYCOSYLASE D"/>
    <property type="match status" value="1"/>
</dbReference>
<dbReference type="GO" id="GO:0000270">
    <property type="term" value="P:peptidoglycan metabolic process"/>
    <property type="evidence" value="ECO:0007669"/>
    <property type="project" value="InterPro"/>
</dbReference>
<dbReference type="CDD" id="cd16894">
    <property type="entry name" value="MltD-like"/>
    <property type="match status" value="1"/>
</dbReference>
<keyword evidence="5" id="KW-1185">Reference proteome</keyword>
<reference evidence="4 5" key="1">
    <citation type="submission" date="2020-02" db="EMBL/GenBank/DDBJ databases">
        <title>Aliifodinibius halophilus 2W32, complete genome.</title>
        <authorList>
            <person name="Li Y."/>
            <person name="Wu S."/>
        </authorList>
    </citation>
    <scope>NUCLEOTIDE SEQUENCE [LARGE SCALE GENOMIC DNA]</scope>
    <source>
        <strain evidence="4 5">2W32</strain>
    </source>
</reference>
<dbReference type="CDD" id="cd00118">
    <property type="entry name" value="LysM"/>
    <property type="match status" value="3"/>
</dbReference>
<dbReference type="GO" id="GO:0016020">
    <property type="term" value="C:membrane"/>
    <property type="evidence" value="ECO:0007669"/>
    <property type="project" value="InterPro"/>
</dbReference>
<proteinExistence type="inferred from homology"/>
<dbReference type="Gene3D" id="1.10.530.10">
    <property type="match status" value="1"/>
</dbReference>
<feature type="compositionally biased region" description="Polar residues" evidence="2">
    <location>
        <begin position="498"/>
        <end position="510"/>
    </location>
</feature>
<dbReference type="InterPro" id="IPR008258">
    <property type="entry name" value="Transglycosylase_SLT_dom_1"/>
</dbReference>
<protein>
    <submittedName>
        <fullName evidence="4">LysM peptidoglycan-binding domain-containing protein</fullName>
    </submittedName>
</protein>
<sequence length="667" mass="76166">MQKKLHSLFILILIVGVYPGIAQQDTTKIQLEEIDFSPKLLPYDNPMVAEDDEFSTSAEPTKQKLDNFEKDVMRRISDIYRTHVNAVEAQVQDDPLSAEKHIKDALNSLQALLDTYPEVQSNPRFSELYRSVMTEYREFYGIQDSANKVEGEIFAIQKELYSGDDDWMNEEYVLPNNITTPKTEVPLVQNRQVNRHLMYFTLKRPEVMESWLERKEKYFPMMREIFEAEGVPTELTHLAMVESGLNPQARSWASAVGMWQFIRATGSMYGLEVNWWIDERRDPEKATRAAARHLKDLYNIWGDWHLAMANYNISPRGLKRAIRAAGKEDYWAAFPYLPRETQGYVPGFIAATMINMNPTEFGFKEEYKNDEYVYKVHKVAPLMPLDALADAAGISTDKLKEYNPELLRWATPPGNKYPLKLPVGTKERFASNYEDIPKNKRSQNVAMHTVNSGETLGYIAQKYGTSVRALYETNESLSKTIYPGQKIVVPLAPGSNEQIAVNRPTNQPRGKTSTSRKRSKSKAPANSVKFTYEVKSGDTIGHIAEWYDVRAWQIRSWNGTSNVIRAGEDLVIYVPKSKKAYYSQINTMSYSKKQQIEREQQSGKDVTEAYLASADDSGESIQYTVRSNDTLTEIANSFGVSVSQIKRLNGLSNSRIYVGQKLNIKPE</sequence>
<evidence type="ECO:0000313" key="4">
    <source>
        <dbReference type="EMBL" id="NGP89326.1"/>
    </source>
</evidence>
<dbReference type="InterPro" id="IPR036779">
    <property type="entry name" value="LysM_dom_sf"/>
</dbReference>
<dbReference type="SUPFAM" id="SSF54106">
    <property type="entry name" value="LysM domain"/>
    <property type="match status" value="3"/>
</dbReference>
<dbReference type="EMBL" id="JAALLS010000018">
    <property type="protein sequence ID" value="NGP89326.1"/>
    <property type="molecule type" value="Genomic_DNA"/>
</dbReference>
<dbReference type="Pfam" id="PF01464">
    <property type="entry name" value="SLT"/>
    <property type="match status" value="1"/>
</dbReference>
<dbReference type="GO" id="GO:0008932">
    <property type="term" value="F:lytic endotransglycosylase activity"/>
    <property type="evidence" value="ECO:0007669"/>
    <property type="project" value="TreeGrafter"/>
</dbReference>
<evidence type="ECO:0000256" key="2">
    <source>
        <dbReference type="SAM" id="MobiDB-lite"/>
    </source>
</evidence>
<comment type="similarity">
    <text evidence="1">Belongs to the transglycosylase Slt family.</text>
</comment>
<organism evidence="4 5">
    <name type="scientific">Fodinibius halophilus</name>
    <dbReference type="NCBI Taxonomy" id="1736908"/>
    <lineage>
        <taxon>Bacteria</taxon>
        <taxon>Pseudomonadati</taxon>
        <taxon>Balneolota</taxon>
        <taxon>Balneolia</taxon>
        <taxon>Balneolales</taxon>
        <taxon>Balneolaceae</taxon>
        <taxon>Fodinibius</taxon>
    </lineage>
</organism>
<feature type="domain" description="LysM" evidence="3">
    <location>
        <begin position="530"/>
        <end position="580"/>
    </location>
</feature>
<evidence type="ECO:0000259" key="3">
    <source>
        <dbReference type="PROSITE" id="PS51782"/>
    </source>
</evidence>
<dbReference type="PANTHER" id="PTHR33734">
    <property type="entry name" value="LYSM DOMAIN-CONTAINING GPI-ANCHORED PROTEIN 2"/>
    <property type="match status" value="1"/>
</dbReference>
<dbReference type="SMART" id="SM00257">
    <property type="entry name" value="LysM"/>
    <property type="match status" value="3"/>
</dbReference>
<evidence type="ECO:0000313" key="5">
    <source>
        <dbReference type="Proteomes" id="UP000479132"/>
    </source>
</evidence>
<dbReference type="PROSITE" id="PS00922">
    <property type="entry name" value="TRANSGLYCOSYLASE"/>
    <property type="match status" value="1"/>
</dbReference>
<dbReference type="AlphaFoldDB" id="A0A6M1T1F8"/>
<dbReference type="Pfam" id="PF01476">
    <property type="entry name" value="LysM"/>
    <property type="match status" value="3"/>
</dbReference>
<feature type="domain" description="LysM" evidence="3">
    <location>
        <begin position="446"/>
        <end position="489"/>
    </location>
</feature>
<feature type="domain" description="LysM" evidence="3">
    <location>
        <begin position="621"/>
        <end position="664"/>
    </location>
</feature>
<dbReference type="Proteomes" id="UP000479132">
    <property type="component" value="Unassembled WGS sequence"/>
</dbReference>
<dbReference type="Gene3D" id="3.10.350.10">
    <property type="entry name" value="LysM domain"/>
    <property type="match status" value="3"/>
</dbReference>
<dbReference type="RefSeq" id="WP_165269935.1">
    <property type="nucleotide sequence ID" value="NZ_JAALLS010000018.1"/>
</dbReference>
<dbReference type="PROSITE" id="PS51782">
    <property type="entry name" value="LYSM"/>
    <property type="match status" value="3"/>
</dbReference>
<dbReference type="InterPro" id="IPR023346">
    <property type="entry name" value="Lysozyme-like_dom_sf"/>
</dbReference>